<sequence length="133" mass="15139">MRCVSFDEGIDILKHLHEGPTGGHYQATRTAHKVLCSGFYWPSLFKDAQAFVSRCDSCQRSGNISNKNEMPQNYFLECEIFDLWGIDFVGPLPSSFGNKYILVAVDYVSRYQLSQPAFSPNLNVYQSTRKRVS</sequence>
<reference evidence="2 3" key="1">
    <citation type="journal article" date="2022" name="Nat. Plants">
        <title>Genomes of leafy and leafless Platanthera orchids illuminate the evolution of mycoheterotrophy.</title>
        <authorList>
            <person name="Li M.H."/>
            <person name="Liu K.W."/>
            <person name="Li Z."/>
            <person name="Lu H.C."/>
            <person name="Ye Q.L."/>
            <person name="Zhang D."/>
            <person name="Wang J.Y."/>
            <person name="Li Y.F."/>
            <person name="Zhong Z.M."/>
            <person name="Liu X."/>
            <person name="Yu X."/>
            <person name="Liu D.K."/>
            <person name="Tu X.D."/>
            <person name="Liu B."/>
            <person name="Hao Y."/>
            <person name="Liao X.Y."/>
            <person name="Jiang Y.T."/>
            <person name="Sun W.H."/>
            <person name="Chen J."/>
            <person name="Chen Y.Q."/>
            <person name="Ai Y."/>
            <person name="Zhai J.W."/>
            <person name="Wu S.S."/>
            <person name="Zhou Z."/>
            <person name="Hsiao Y.Y."/>
            <person name="Wu W.L."/>
            <person name="Chen Y.Y."/>
            <person name="Lin Y.F."/>
            <person name="Hsu J.L."/>
            <person name="Li C.Y."/>
            <person name="Wang Z.W."/>
            <person name="Zhao X."/>
            <person name="Zhong W.Y."/>
            <person name="Ma X.K."/>
            <person name="Ma L."/>
            <person name="Huang J."/>
            <person name="Chen G.Z."/>
            <person name="Huang M.Z."/>
            <person name="Huang L."/>
            <person name="Peng D.H."/>
            <person name="Luo Y.B."/>
            <person name="Zou S.Q."/>
            <person name="Chen S.P."/>
            <person name="Lan S."/>
            <person name="Tsai W.C."/>
            <person name="Van de Peer Y."/>
            <person name="Liu Z.J."/>
        </authorList>
    </citation>
    <scope>NUCLEOTIDE SEQUENCE [LARGE SCALE GENOMIC DNA]</scope>
    <source>
        <strain evidence="2">Lor287</strain>
    </source>
</reference>
<dbReference type="PANTHER" id="PTHR47266">
    <property type="entry name" value="ENDONUCLEASE-RELATED"/>
    <property type="match status" value="1"/>
</dbReference>
<dbReference type="InterPro" id="IPR052160">
    <property type="entry name" value="Gypsy_RT_Integrase-like"/>
</dbReference>
<dbReference type="InterPro" id="IPR036397">
    <property type="entry name" value="RNaseH_sf"/>
</dbReference>
<evidence type="ECO:0000313" key="2">
    <source>
        <dbReference type="EMBL" id="KAK8938728.1"/>
    </source>
</evidence>
<dbReference type="Proteomes" id="UP001418222">
    <property type="component" value="Unassembled WGS sequence"/>
</dbReference>
<dbReference type="GO" id="GO:0003676">
    <property type="term" value="F:nucleic acid binding"/>
    <property type="evidence" value="ECO:0007669"/>
    <property type="project" value="InterPro"/>
</dbReference>
<gene>
    <name evidence="2" type="ORF">KSP39_PZI011540</name>
</gene>
<name>A0AAP0G5L3_9ASPA</name>
<organism evidence="2 3">
    <name type="scientific">Platanthera zijinensis</name>
    <dbReference type="NCBI Taxonomy" id="2320716"/>
    <lineage>
        <taxon>Eukaryota</taxon>
        <taxon>Viridiplantae</taxon>
        <taxon>Streptophyta</taxon>
        <taxon>Embryophyta</taxon>
        <taxon>Tracheophyta</taxon>
        <taxon>Spermatophyta</taxon>
        <taxon>Magnoliopsida</taxon>
        <taxon>Liliopsida</taxon>
        <taxon>Asparagales</taxon>
        <taxon>Orchidaceae</taxon>
        <taxon>Orchidoideae</taxon>
        <taxon>Orchideae</taxon>
        <taxon>Orchidinae</taxon>
        <taxon>Platanthera</taxon>
    </lineage>
</organism>
<protein>
    <recommendedName>
        <fullName evidence="1">Integrase zinc-binding domain-containing protein</fullName>
    </recommendedName>
</protein>
<dbReference type="EMBL" id="JBBWWQ010000009">
    <property type="protein sequence ID" value="KAK8938728.1"/>
    <property type="molecule type" value="Genomic_DNA"/>
</dbReference>
<dbReference type="InterPro" id="IPR012337">
    <property type="entry name" value="RNaseH-like_sf"/>
</dbReference>
<dbReference type="AlphaFoldDB" id="A0AAP0G5L3"/>
<evidence type="ECO:0000313" key="3">
    <source>
        <dbReference type="Proteomes" id="UP001418222"/>
    </source>
</evidence>
<accession>A0AAP0G5L3</accession>
<comment type="caution">
    <text evidence="2">The sequence shown here is derived from an EMBL/GenBank/DDBJ whole genome shotgun (WGS) entry which is preliminary data.</text>
</comment>
<dbReference type="SUPFAM" id="SSF53098">
    <property type="entry name" value="Ribonuclease H-like"/>
    <property type="match status" value="1"/>
</dbReference>
<proteinExistence type="predicted"/>
<dbReference type="Gene3D" id="1.10.340.70">
    <property type="match status" value="1"/>
</dbReference>
<keyword evidence="3" id="KW-1185">Reference proteome</keyword>
<dbReference type="Pfam" id="PF17921">
    <property type="entry name" value="Integrase_H2C2"/>
    <property type="match status" value="1"/>
</dbReference>
<dbReference type="InterPro" id="IPR041588">
    <property type="entry name" value="Integrase_H2C2"/>
</dbReference>
<feature type="domain" description="Integrase zinc-binding" evidence="1">
    <location>
        <begin position="11"/>
        <end position="61"/>
    </location>
</feature>
<dbReference type="Gene3D" id="3.30.420.10">
    <property type="entry name" value="Ribonuclease H-like superfamily/Ribonuclease H"/>
    <property type="match status" value="1"/>
</dbReference>
<evidence type="ECO:0000259" key="1">
    <source>
        <dbReference type="Pfam" id="PF17921"/>
    </source>
</evidence>